<dbReference type="Proteomes" id="UP000235015">
    <property type="component" value="Unassembled WGS sequence"/>
</dbReference>
<dbReference type="AlphaFoldDB" id="A0A2N6CZC1"/>
<evidence type="ECO:0000313" key="1">
    <source>
        <dbReference type="EMBL" id="PLX62725.1"/>
    </source>
</evidence>
<gene>
    <name evidence="1" type="ORF">C0630_03855</name>
</gene>
<protein>
    <submittedName>
        <fullName evidence="1">Uncharacterized protein</fullName>
    </submittedName>
</protein>
<organism evidence="1 2">
    <name type="scientific">Sedimenticola selenatireducens</name>
    <dbReference type="NCBI Taxonomy" id="191960"/>
    <lineage>
        <taxon>Bacteria</taxon>
        <taxon>Pseudomonadati</taxon>
        <taxon>Pseudomonadota</taxon>
        <taxon>Gammaproteobacteria</taxon>
        <taxon>Chromatiales</taxon>
        <taxon>Sedimenticolaceae</taxon>
        <taxon>Sedimenticola</taxon>
    </lineage>
</organism>
<dbReference type="EMBL" id="PKUN01000003">
    <property type="protein sequence ID" value="PLX62725.1"/>
    <property type="molecule type" value="Genomic_DNA"/>
</dbReference>
<reference evidence="1 2" key="1">
    <citation type="submission" date="2017-11" db="EMBL/GenBank/DDBJ databases">
        <title>Genome-resolved metagenomics identifies genetic mobility, metabolic interactions, and unexpected diversity in perchlorate-reducing communities.</title>
        <authorList>
            <person name="Barnum T.P."/>
            <person name="Figueroa I.A."/>
            <person name="Carlstrom C.I."/>
            <person name="Lucas L.N."/>
            <person name="Engelbrektson A.L."/>
            <person name="Coates J.D."/>
        </authorList>
    </citation>
    <scope>NUCLEOTIDE SEQUENCE [LARGE SCALE GENOMIC DNA]</scope>
    <source>
        <strain evidence="1">BM301</strain>
    </source>
</reference>
<sequence>MIHLCDSGFRWSGWVRMLRDRFISPASIAEIEQLGEWGGLYEPVCVGIRSAHPNLRATWVFGRKA</sequence>
<accession>A0A2N6CZC1</accession>
<comment type="caution">
    <text evidence="1">The sequence shown here is derived from an EMBL/GenBank/DDBJ whole genome shotgun (WGS) entry which is preliminary data.</text>
</comment>
<evidence type="ECO:0000313" key="2">
    <source>
        <dbReference type="Proteomes" id="UP000235015"/>
    </source>
</evidence>
<proteinExistence type="predicted"/>
<name>A0A2N6CZC1_9GAMM</name>